<feature type="chain" id="PRO_5040304639" description="Fe2OG dioxygenase domain-containing protein" evidence="6">
    <location>
        <begin position="21"/>
        <end position="259"/>
    </location>
</feature>
<evidence type="ECO:0000256" key="5">
    <source>
        <dbReference type="ARBA" id="ARBA00023004"/>
    </source>
</evidence>
<dbReference type="GO" id="GO:0005783">
    <property type="term" value="C:endoplasmic reticulum"/>
    <property type="evidence" value="ECO:0007669"/>
    <property type="project" value="TreeGrafter"/>
</dbReference>
<dbReference type="Pfam" id="PF13640">
    <property type="entry name" value="2OG-FeII_Oxy_3"/>
    <property type="match status" value="1"/>
</dbReference>
<evidence type="ECO:0000313" key="8">
    <source>
        <dbReference type="EMBL" id="KAF2994261.1"/>
    </source>
</evidence>
<feature type="domain" description="Fe2OG dioxygenase" evidence="7">
    <location>
        <begin position="115"/>
        <end position="247"/>
    </location>
</feature>
<evidence type="ECO:0000256" key="6">
    <source>
        <dbReference type="SAM" id="SignalP"/>
    </source>
</evidence>
<dbReference type="PROSITE" id="PS51471">
    <property type="entry name" value="FE2OG_OXY"/>
    <property type="match status" value="1"/>
</dbReference>
<dbReference type="GO" id="GO:0005506">
    <property type="term" value="F:iron ion binding"/>
    <property type="evidence" value="ECO:0007669"/>
    <property type="project" value="InterPro"/>
</dbReference>
<dbReference type="InterPro" id="IPR005123">
    <property type="entry name" value="Oxoglu/Fe-dep_dioxygenase_dom"/>
</dbReference>
<evidence type="ECO:0000256" key="1">
    <source>
        <dbReference type="ARBA" id="ARBA00001961"/>
    </source>
</evidence>
<protein>
    <recommendedName>
        <fullName evidence="7">Fe2OG dioxygenase domain-containing protein</fullName>
    </recommendedName>
</protein>
<accession>A0A9P4W6A5</accession>
<comment type="caution">
    <text evidence="8">The sequence shown here is derived from an EMBL/GenBank/DDBJ whole genome shotgun (WGS) entry which is preliminary data.</text>
</comment>
<keyword evidence="4" id="KW-0560">Oxidoreductase</keyword>
<name>A0A9P4W6A5_CURKU</name>
<keyword evidence="3" id="KW-0223">Dioxygenase</keyword>
<dbReference type="OrthoDB" id="420380at2759"/>
<dbReference type="PANTHER" id="PTHR10869:SF246">
    <property type="entry name" value="TRANSMEMBRANE PROLYL 4-HYDROXYLASE"/>
    <property type="match status" value="1"/>
</dbReference>
<evidence type="ECO:0000313" key="9">
    <source>
        <dbReference type="Proteomes" id="UP000801428"/>
    </source>
</evidence>
<dbReference type="GO" id="GO:0031418">
    <property type="term" value="F:L-ascorbic acid binding"/>
    <property type="evidence" value="ECO:0007669"/>
    <property type="project" value="InterPro"/>
</dbReference>
<dbReference type="Proteomes" id="UP000801428">
    <property type="component" value="Unassembled WGS sequence"/>
</dbReference>
<dbReference type="GO" id="GO:0004656">
    <property type="term" value="F:procollagen-proline 4-dioxygenase activity"/>
    <property type="evidence" value="ECO:0007669"/>
    <property type="project" value="TreeGrafter"/>
</dbReference>
<evidence type="ECO:0000259" key="7">
    <source>
        <dbReference type="PROSITE" id="PS51471"/>
    </source>
</evidence>
<keyword evidence="5" id="KW-0408">Iron</keyword>
<evidence type="ECO:0000256" key="3">
    <source>
        <dbReference type="ARBA" id="ARBA00022964"/>
    </source>
</evidence>
<dbReference type="SMART" id="SM00702">
    <property type="entry name" value="P4Hc"/>
    <property type="match status" value="1"/>
</dbReference>
<proteinExistence type="predicted"/>
<sequence>MRSTTLPISVLLYLVSATTASRNTTCPLHHYTTHIFSADPLVIYIPNFITPEESAHLQSISAGKFRSSQIADNQGQQQLANTRTSQSTSLESDEIVKCIEQRALDFQGFDTPRESLEPLQLVKYGESQEFHSHTDWFTSDAQTTEEYGGNRLSSFFVYVSASEDIIGGGTQFPLLDAPKSEQWCKWVNCDADMEDGAVFRPLPGNAVFWRDLKGDGKKGYVGDGRVIHAGLPVQRGKKLGMNIWTRERHLDAKYRSSAA</sequence>
<dbReference type="InterPro" id="IPR044862">
    <property type="entry name" value="Pro_4_hyd_alph_FE2OG_OXY"/>
</dbReference>
<dbReference type="InterPro" id="IPR045054">
    <property type="entry name" value="P4HA-like"/>
</dbReference>
<dbReference type="PANTHER" id="PTHR10869">
    <property type="entry name" value="PROLYL 4-HYDROXYLASE ALPHA SUBUNIT"/>
    <property type="match status" value="1"/>
</dbReference>
<keyword evidence="9" id="KW-1185">Reference proteome</keyword>
<gene>
    <name evidence="8" type="ORF">E8E13_002050</name>
</gene>
<dbReference type="InterPro" id="IPR006620">
    <property type="entry name" value="Pro_4_hyd_alph"/>
</dbReference>
<evidence type="ECO:0000256" key="2">
    <source>
        <dbReference type="ARBA" id="ARBA00022723"/>
    </source>
</evidence>
<dbReference type="EMBL" id="SWKU01000042">
    <property type="protein sequence ID" value="KAF2994261.1"/>
    <property type="molecule type" value="Genomic_DNA"/>
</dbReference>
<comment type="cofactor">
    <cofactor evidence="1">
        <name>L-ascorbate</name>
        <dbReference type="ChEBI" id="CHEBI:38290"/>
    </cofactor>
</comment>
<keyword evidence="6" id="KW-0732">Signal</keyword>
<keyword evidence="2" id="KW-0479">Metal-binding</keyword>
<dbReference type="AlphaFoldDB" id="A0A9P4W6A5"/>
<evidence type="ECO:0000256" key="4">
    <source>
        <dbReference type="ARBA" id="ARBA00023002"/>
    </source>
</evidence>
<dbReference type="Gene3D" id="2.60.120.620">
    <property type="entry name" value="q2cbj1_9rhob like domain"/>
    <property type="match status" value="1"/>
</dbReference>
<organism evidence="8 9">
    <name type="scientific">Curvularia kusanoi</name>
    <name type="common">Cochliobolus kusanoi</name>
    <dbReference type="NCBI Taxonomy" id="90978"/>
    <lineage>
        <taxon>Eukaryota</taxon>
        <taxon>Fungi</taxon>
        <taxon>Dikarya</taxon>
        <taxon>Ascomycota</taxon>
        <taxon>Pezizomycotina</taxon>
        <taxon>Dothideomycetes</taxon>
        <taxon>Pleosporomycetidae</taxon>
        <taxon>Pleosporales</taxon>
        <taxon>Pleosporineae</taxon>
        <taxon>Pleosporaceae</taxon>
        <taxon>Curvularia</taxon>
    </lineage>
</organism>
<feature type="signal peptide" evidence="6">
    <location>
        <begin position="1"/>
        <end position="20"/>
    </location>
</feature>
<reference evidence="8" key="1">
    <citation type="submission" date="2019-04" db="EMBL/GenBank/DDBJ databases">
        <title>Sequencing of skin fungus with MAO and IRED activity.</title>
        <authorList>
            <person name="Marsaioli A.J."/>
            <person name="Bonatto J.M.C."/>
            <person name="Reis Junior O."/>
        </authorList>
    </citation>
    <scope>NUCLEOTIDE SEQUENCE</scope>
    <source>
        <strain evidence="8">30M1</strain>
    </source>
</reference>